<keyword evidence="7 10" id="KW-0143">Chaperone</keyword>
<evidence type="ECO:0000256" key="6">
    <source>
        <dbReference type="ARBA" id="ARBA00022840"/>
    </source>
</evidence>
<sequence>MDPNSAVYTTDEYGRPFILIREQGRKTRVHGIEAIKSHILAARTVANIIRTSLGPRGLDKILISPDGEITVTNDGATILSQMEVEHQIAKLLVQLSKSQDDEIGDGTTGVVVLAGALLEKSEELLDRGIHPIRIADGFDRACKVAVEELDRISDRVEFSHDNTENLLKTAMTSLGSKIVSKEHQQFAQIAVDAVLTVADLKRKDVSFDLIKVEGKVGGSLVDTQLIRGVLIDKDFSHPQMPSAVKDAKLAILTCPFEPPRPKTKHKLDITSVEEFKRLRDYEKEKFNDMIKRVKDTGANLVICQWGFDDEANHLLLQNELPAVRWVGGPEIELIAIATQGRIVPRFEDLTAEKLGHAGIVRELSFGTTRDKMLVIEECANSRAVTVFVRGSNKMIVDEAKRALHDAICVVRNLVVDNRVVYGGGAAEISSAIAVGKAADEIPSIEQYAMRAFASALEAVPLALAENSGLSPIETLAEVRSRQINEKNPQLGIDCLDKGENDMKKQFVYDPLISKRQQYLLATQLVRAVLKIDDVIVAGEAED</sequence>
<dbReference type="InterPro" id="IPR017998">
    <property type="entry name" value="Chaperone_TCP-1"/>
</dbReference>
<dbReference type="FunFam" id="1.10.560.10:FF:000049">
    <property type="entry name" value="T-complex protein 1 subunitTheta, putative"/>
    <property type="match status" value="1"/>
</dbReference>
<keyword evidence="5 10" id="KW-0547">Nucleotide-binding</keyword>
<evidence type="ECO:0000256" key="4">
    <source>
        <dbReference type="ARBA" id="ARBA00022490"/>
    </source>
</evidence>
<dbReference type="PROSITE" id="PS00995">
    <property type="entry name" value="TCP1_3"/>
    <property type="match status" value="1"/>
</dbReference>
<comment type="subunit">
    <text evidence="3">Heterooligomeric complex of about 850 to 900 kDa that forms two stacked rings, 12 to 16 nm in diameter.</text>
</comment>
<evidence type="ECO:0000256" key="7">
    <source>
        <dbReference type="ARBA" id="ARBA00023186"/>
    </source>
</evidence>
<keyword evidence="12" id="KW-1185">Reference proteome</keyword>
<evidence type="ECO:0000256" key="10">
    <source>
        <dbReference type="RuleBase" id="RU004187"/>
    </source>
</evidence>
<dbReference type="InterPro" id="IPR002194">
    <property type="entry name" value="Chaperonin_TCP-1_CS"/>
</dbReference>
<comment type="caution">
    <text evidence="11">The sequence shown here is derived from an EMBL/GenBank/DDBJ whole genome shotgun (WGS) entry which is preliminary data.</text>
</comment>
<dbReference type="SUPFAM" id="SSF48592">
    <property type="entry name" value="GroEL equatorial domain-like"/>
    <property type="match status" value="1"/>
</dbReference>
<dbReference type="Proteomes" id="UP000559027">
    <property type="component" value="Unassembled WGS sequence"/>
</dbReference>
<dbReference type="NCBIfam" id="NF041082">
    <property type="entry name" value="thermosome_alpha"/>
    <property type="match status" value="1"/>
</dbReference>
<dbReference type="InterPro" id="IPR053374">
    <property type="entry name" value="TCP-1_chaperonin"/>
</dbReference>
<dbReference type="EMBL" id="JAACJO010000004">
    <property type="protein sequence ID" value="KAF5359117.1"/>
    <property type="molecule type" value="Genomic_DNA"/>
</dbReference>
<proteinExistence type="inferred from homology"/>
<keyword evidence="6 10" id="KW-0067">ATP-binding</keyword>
<evidence type="ECO:0000313" key="12">
    <source>
        <dbReference type="Proteomes" id="UP000559027"/>
    </source>
</evidence>
<dbReference type="InterPro" id="IPR054827">
    <property type="entry name" value="thermosome_alpha"/>
</dbReference>
<dbReference type="Gene3D" id="1.10.560.10">
    <property type="entry name" value="GroEL-like equatorial domain"/>
    <property type="match status" value="1"/>
</dbReference>
<evidence type="ECO:0000256" key="2">
    <source>
        <dbReference type="ARBA" id="ARBA00008020"/>
    </source>
</evidence>
<dbReference type="PROSITE" id="PS00751">
    <property type="entry name" value="TCP1_2"/>
    <property type="match status" value="1"/>
</dbReference>
<dbReference type="GO" id="GO:0051082">
    <property type="term" value="F:unfolded protein binding"/>
    <property type="evidence" value="ECO:0007669"/>
    <property type="project" value="InterPro"/>
</dbReference>
<dbReference type="Pfam" id="PF00118">
    <property type="entry name" value="Cpn60_TCP1"/>
    <property type="match status" value="1"/>
</dbReference>
<dbReference type="Gene3D" id="3.30.260.10">
    <property type="entry name" value="TCP-1-like chaperonin intermediate domain"/>
    <property type="match status" value="1"/>
</dbReference>
<dbReference type="PANTHER" id="PTHR11353">
    <property type="entry name" value="CHAPERONIN"/>
    <property type="match status" value="1"/>
</dbReference>
<keyword evidence="4" id="KW-0963">Cytoplasm</keyword>
<comment type="subcellular location">
    <subcellularLocation>
        <location evidence="1">Cytoplasm</location>
    </subcellularLocation>
</comment>
<reference evidence="11 12" key="1">
    <citation type="journal article" date="2020" name="ISME J.">
        <title>Uncovering the hidden diversity of litter-decomposition mechanisms in mushroom-forming fungi.</title>
        <authorList>
            <person name="Floudas D."/>
            <person name="Bentzer J."/>
            <person name="Ahren D."/>
            <person name="Johansson T."/>
            <person name="Persson P."/>
            <person name="Tunlid A."/>
        </authorList>
    </citation>
    <scope>NUCLEOTIDE SEQUENCE [LARGE SCALE GENOMIC DNA]</scope>
    <source>
        <strain evidence="11 12">CBS 146.42</strain>
    </source>
</reference>
<dbReference type="GO" id="GO:0016887">
    <property type="term" value="F:ATP hydrolysis activity"/>
    <property type="evidence" value="ECO:0007669"/>
    <property type="project" value="InterPro"/>
</dbReference>
<accession>A0A8H5G6A2</accession>
<dbReference type="FunFam" id="1.10.560.10:FF:000053">
    <property type="entry name" value="T-complex protein 1 subunit delta"/>
    <property type="match status" value="1"/>
</dbReference>
<dbReference type="NCBIfam" id="NF041083">
    <property type="entry name" value="thermosome_beta"/>
    <property type="match status" value="1"/>
</dbReference>
<dbReference type="PROSITE" id="PS00750">
    <property type="entry name" value="TCP1_1"/>
    <property type="match status" value="1"/>
</dbReference>
<dbReference type="CDD" id="cd03339">
    <property type="entry name" value="TCP1_epsilon"/>
    <property type="match status" value="1"/>
</dbReference>
<dbReference type="NCBIfam" id="TIGR02343">
    <property type="entry name" value="chap_CCT_epsi"/>
    <property type="match status" value="1"/>
</dbReference>
<dbReference type="SUPFAM" id="SSF54849">
    <property type="entry name" value="GroEL-intermediate domain like"/>
    <property type="match status" value="1"/>
</dbReference>
<evidence type="ECO:0000256" key="3">
    <source>
        <dbReference type="ARBA" id="ARBA00011531"/>
    </source>
</evidence>
<dbReference type="OrthoDB" id="10248520at2759"/>
<dbReference type="InterPro" id="IPR027410">
    <property type="entry name" value="TCP-1-like_intermed_sf"/>
</dbReference>
<dbReference type="GO" id="GO:0005524">
    <property type="term" value="F:ATP binding"/>
    <property type="evidence" value="ECO:0007669"/>
    <property type="project" value="UniProtKB-KW"/>
</dbReference>
<dbReference type="FunFam" id="3.50.7.10:FF:000003">
    <property type="entry name" value="T-complex protein 1 subunit epsilon"/>
    <property type="match status" value="1"/>
</dbReference>
<dbReference type="SUPFAM" id="SSF52029">
    <property type="entry name" value="GroEL apical domain-like"/>
    <property type="match status" value="1"/>
</dbReference>
<evidence type="ECO:0000256" key="9">
    <source>
        <dbReference type="ARBA" id="ARBA00033325"/>
    </source>
</evidence>
<dbReference type="InterPro" id="IPR002423">
    <property type="entry name" value="Cpn60/GroEL/TCP-1"/>
</dbReference>
<dbReference type="InterPro" id="IPR012718">
    <property type="entry name" value="Chap_CCT_epsi"/>
</dbReference>
<dbReference type="InterPro" id="IPR027413">
    <property type="entry name" value="GROEL-like_equatorial_sf"/>
</dbReference>
<gene>
    <name evidence="11" type="ORF">D9756_003484</name>
</gene>
<dbReference type="AlphaFoldDB" id="A0A8H5G6A2"/>
<evidence type="ECO:0000256" key="1">
    <source>
        <dbReference type="ARBA" id="ARBA00004496"/>
    </source>
</evidence>
<organism evidence="11 12">
    <name type="scientific">Leucocoprinus leucothites</name>
    <dbReference type="NCBI Taxonomy" id="201217"/>
    <lineage>
        <taxon>Eukaryota</taxon>
        <taxon>Fungi</taxon>
        <taxon>Dikarya</taxon>
        <taxon>Basidiomycota</taxon>
        <taxon>Agaricomycotina</taxon>
        <taxon>Agaricomycetes</taxon>
        <taxon>Agaricomycetidae</taxon>
        <taxon>Agaricales</taxon>
        <taxon>Agaricineae</taxon>
        <taxon>Agaricaceae</taxon>
        <taxon>Leucocoprinus</taxon>
    </lineage>
</organism>
<name>A0A8H5G6A2_9AGAR</name>
<comment type="similarity">
    <text evidence="2 10">Belongs to the TCP-1 chaperonin family.</text>
</comment>
<evidence type="ECO:0000313" key="11">
    <source>
        <dbReference type="EMBL" id="KAF5359117.1"/>
    </source>
</evidence>
<dbReference type="Gene3D" id="3.50.7.10">
    <property type="entry name" value="GroEL"/>
    <property type="match status" value="1"/>
</dbReference>
<dbReference type="GO" id="GO:0005832">
    <property type="term" value="C:chaperonin-containing T-complex"/>
    <property type="evidence" value="ECO:0007669"/>
    <property type="project" value="UniProtKB-ARBA"/>
</dbReference>
<protein>
    <recommendedName>
        <fullName evidence="8">T-complex protein 1 subunit epsilon</fullName>
    </recommendedName>
    <alternativeName>
        <fullName evidence="9">CCT-epsilon</fullName>
    </alternativeName>
</protein>
<dbReference type="GO" id="GO:0140662">
    <property type="term" value="F:ATP-dependent protein folding chaperone"/>
    <property type="evidence" value="ECO:0007669"/>
    <property type="project" value="InterPro"/>
</dbReference>
<evidence type="ECO:0000256" key="8">
    <source>
        <dbReference type="ARBA" id="ARBA00024086"/>
    </source>
</evidence>
<evidence type="ECO:0000256" key="5">
    <source>
        <dbReference type="ARBA" id="ARBA00022741"/>
    </source>
</evidence>
<dbReference type="PRINTS" id="PR00304">
    <property type="entry name" value="TCOMPLEXTCP1"/>
</dbReference>
<dbReference type="InterPro" id="IPR027409">
    <property type="entry name" value="GroEL-like_apical_dom_sf"/>
</dbReference>